<dbReference type="InterPro" id="IPR017853">
    <property type="entry name" value="GH"/>
</dbReference>
<sequence>MVKMRRVHWDTMKVMIEVLRNKWLGSTYKTVIENGLTVVVKRMSDVRSETLVNAEYTGSSWDDGDPSVFKMTIVNTLQGDFQITNGYGPDKAPEVIQDHWNTYITEEDFNFISANGLSAVRIPVGWWIAQDPTPPPPLLEALQKQ</sequence>
<gene>
    <name evidence="1" type="ORF">F3Y22_tig00110331pilonHSYRG00031</name>
</gene>
<dbReference type="GO" id="GO:0051017">
    <property type="term" value="P:actin filament bundle assembly"/>
    <property type="evidence" value="ECO:0007669"/>
    <property type="project" value="TreeGrafter"/>
</dbReference>
<dbReference type="GO" id="GO:0051015">
    <property type="term" value="F:actin filament binding"/>
    <property type="evidence" value="ECO:0007669"/>
    <property type="project" value="InterPro"/>
</dbReference>
<protein>
    <submittedName>
        <fullName evidence="1">Uncharacterized protein</fullName>
    </submittedName>
</protein>
<keyword evidence="2" id="KW-1185">Reference proteome</keyword>
<dbReference type="GO" id="GO:0016477">
    <property type="term" value="P:cell migration"/>
    <property type="evidence" value="ECO:0007669"/>
    <property type="project" value="TreeGrafter"/>
</dbReference>
<organism evidence="1 2">
    <name type="scientific">Hibiscus syriacus</name>
    <name type="common">Rose of Sharon</name>
    <dbReference type="NCBI Taxonomy" id="106335"/>
    <lineage>
        <taxon>Eukaryota</taxon>
        <taxon>Viridiplantae</taxon>
        <taxon>Streptophyta</taxon>
        <taxon>Embryophyta</taxon>
        <taxon>Tracheophyta</taxon>
        <taxon>Spermatophyta</taxon>
        <taxon>Magnoliopsida</taxon>
        <taxon>eudicotyledons</taxon>
        <taxon>Gunneridae</taxon>
        <taxon>Pentapetalae</taxon>
        <taxon>rosids</taxon>
        <taxon>malvids</taxon>
        <taxon>Malvales</taxon>
        <taxon>Malvaceae</taxon>
        <taxon>Malvoideae</taxon>
        <taxon>Hibiscus</taxon>
    </lineage>
</organism>
<dbReference type="Proteomes" id="UP000436088">
    <property type="component" value="Unassembled WGS sequence"/>
</dbReference>
<dbReference type="GO" id="GO:0015629">
    <property type="term" value="C:actin cytoskeleton"/>
    <property type="evidence" value="ECO:0007669"/>
    <property type="project" value="TreeGrafter"/>
</dbReference>
<evidence type="ECO:0000313" key="1">
    <source>
        <dbReference type="EMBL" id="KAE8709442.1"/>
    </source>
</evidence>
<dbReference type="GO" id="GO:0007163">
    <property type="term" value="P:establishment or maintenance of cell polarity"/>
    <property type="evidence" value="ECO:0007669"/>
    <property type="project" value="TreeGrafter"/>
</dbReference>
<dbReference type="EMBL" id="VEPZ02000936">
    <property type="protein sequence ID" value="KAE8709442.1"/>
    <property type="molecule type" value="Genomic_DNA"/>
</dbReference>
<dbReference type="PANTHER" id="PTHR10551:SF13">
    <property type="entry name" value="GLUCAN 1,3-BETA-GLUCOSIDASE ARB_04467-RELATED"/>
    <property type="match status" value="1"/>
</dbReference>
<accession>A0A6A3B2G9</accession>
<evidence type="ECO:0000313" key="2">
    <source>
        <dbReference type="Proteomes" id="UP000436088"/>
    </source>
</evidence>
<dbReference type="AlphaFoldDB" id="A0A6A3B2G9"/>
<dbReference type="Gene3D" id="3.20.20.80">
    <property type="entry name" value="Glycosidases"/>
    <property type="match status" value="1"/>
</dbReference>
<dbReference type="GO" id="GO:0005737">
    <property type="term" value="C:cytoplasm"/>
    <property type="evidence" value="ECO:0007669"/>
    <property type="project" value="TreeGrafter"/>
</dbReference>
<dbReference type="InterPro" id="IPR010431">
    <property type="entry name" value="Fascin"/>
</dbReference>
<name>A0A6A3B2G9_HIBSY</name>
<reference evidence="1" key="1">
    <citation type="submission" date="2019-09" db="EMBL/GenBank/DDBJ databases">
        <title>Draft genome information of white flower Hibiscus syriacus.</title>
        <authorList>
            <person name="Kim Y.-M."/>
        </authorList>
    </citation>
    <scope>NUCLEOTIDE SEQUENCE [LARGE SCALE GENOMIC DNA]</scope>
    <source>
        <strain evidence="1">YM2019G1</strain>
    </source>
</reference>
<dbReference type="SUPFAM" id="SSF51445">
    <property type="entry name" value="(Trans)glycosidases"/>
    <property type="match status" value="1"/>
</dbReference>
<proteinExistence type="predicted"/>
<comment type="caution">
    <text evidence="1">The sequence shown here is derived from an EMBL/GenBank/DDBJ whole genome shotgun (WGS) entry which is preliminary data.</text>
</comment>
<dbReference type="PANTHER" id="PTHR10551">
    <property type="entry name" value="FASCIN"/>
    <property type="match status" value="1"/>
</dbReference>